<sequence>MRMVGCVHSLTSDSLVSPQKVFTGGASREVY</sequence>
<evidence type="ECO:0000313" key="1">
    <source>
        <dbReference type="EMBL" id="JAH99227.1"/>
    </source>
</evidence>
<reference evidence="1" key="2">
    <citation type="journal article" date="2015" name="Fish Shellfish Immunol.">
        <title>Early steps in the European eel (Anguilla anguilla)-Vibrio vulnificus interaction in the gills: Role of the RtxA13 toxin.</title>
        <authorList>
            <person name="Callol A."/>
            <person name="Pajuelo D."/>
            <person name="Ebbesson L."/>
            <person name="Teles M."/>
            <person name="MacKenzie S."/>
            <person name="Amaro C."/>
        </authorList>
    </citation>
    <scope>NUCLEOTIDE SEQUENCE</scope>
</reference>
<name>A0A0E9X933_ANGAN</name>
<dbReference type="EMBL" id="GBXM01009350">
    <property type="protein sequence ID" value="JAH99227.1"/>
    <property type="molecule type" value="Transcribed_RNA"/>
</dbReference>
<protein>
    <submittedName>
        <fullName evidence="1">Uncharacterized protein</fullName>
    </submittedName>
</protein>
<organism evidence="1">
    <name type="scientific">Anguilla anguilla</name>
    <name type="common">European freshwater eel</name>
    <name type="synonym">Muraena anguilla</name>
    <dbReference type="NCBI Taxonomy" id="7936"/>
    <lineage>
        <taxon>Eukaryota</taxon>
        <taxon>Metazoa</taxon>
        <taxon>Chordata</taxon>
        <taxon>Craniata</taxon>
        <taxon>Vertebrata</taxon>
        <taxon>Euteleostomi</taxon>
        <taxon>Actinopterygii</taxon>
        <taxon>Neopterygii</taxon>
        <taxon>Teleostei</taxon>
        <taxon>Anguilliformes</taxon>
        <taxon>Anguillidae</taxon>
        <taxon>Anguilla</taxon>
    </lineage>
</organism>
<dbReference type="AlphaFoldDB" id="A0A0E9X933"/>
<accession>A0A0E9X933</accession>
<proteinExistence type="predicted"/>
<reference evidence="1" key="1">
    <citation type="submission" date="2014-11" db="EMBL/GenBank/DDBJ databases">
        <authorList>
            <person name="Amaro Gonzalez C."/>
        </authorList>
    </citation>
    <scope>NUCLEOTIDE SEQUENCE</scope>
</reference>